<feature type="binding site" evidence="13">
    <location>
        <position position="285"/>
    </location>
    <ligand>
        <name>Zn(2+)</name>
        <dbReference type="ChEBI" id="CHEBI:29105"/>
        <note>catalytic</note>
    </ligand>
</feature>
<keyword evidence="9 13" id="KW-0694">RNA-binding</keyword>
<evidence type="ECO:0000256" key="12">
    <source>
        <dbReference type="ARBA" id="ARBA00049515"/>
    </source>
</evidence>
<dbReference type="SUPFAM" id="SSF52954">
    <property type="entry name" value="Class II aaRS ABD-related"/>
    <property type="match status" value="1"/>
</dbReference>
<evidence type="ECO:0000256" key="7">
    <source>
        <dbReference type="ARBA" id="ARBA00022833"/>
    </source>
</evidence>
<dbReference type="InterPro" id="IPR002314">
    <property type="entry name" value="aa-tRNA-synt_IIb"/>
</dbReference>
<keyword evidence="5 13" id="KW-0479">Metal-binding</keyword>
<dbReference type="SUPFAM" id="SSF55681">
    <property type="entry name" value="Class II aaRS and biotin synthetases"/>
    <property type="match status" value="1"/>
</dbReference>
<sequence>MQRSQKISPLEGIRHSLAHLLAAAVIKKFPKAKLGIGPTIENGFYYDFLLPKSLTPDDLKELETTMKSLAKAKLEFSGKKVTPGEAKKIFKDQPFKLDLIKEFVKEKKSLTVYKTYDKKTGEVYFLDLCRGGHVKNTSEINADSFKLNKIAGAYWRGDEKNEQLQRIYGLAFETEKELKDYAEMLAKAETSDHRNLADKLQLFMVDENIGRGLPLWLPNAYTTRKVLEDYMYELERRAGYKHVLTPHLAKEDLYKTSGHLAHYKDDMYAPIEIEGVKYYLKPMNCPHHHSIYKYSKRSYRELPLRIAEFGTVYRYERSGTLTGLIRVRAFTQNDAHIYTDEERLESEIVGVLNLHKKVYEDMGISDYWYRLSLPDFKNKEKFGDVKNKAMWDKGSAVLKKALKETGHKFVEAPGEATFYGPKIDIQIKDIYGKEDSIATVQVDYYSAAKFNLTYIDKENKEKPVIIVHRAILGSFDRFFAFLIEKTSGNLPLWLAPVQVKILAVSDKHADYAEELNRKLINSGIRSEVSPSNETLGKRIREAEMQRIPYIAVVGDEEIKKGTLSLRIRGQGSGGEHTIADFIENIKQETNKFLP</sequence>
<protein>
    <recommendedName>
        <fullName evidence="13">Threonine--tRNA ligase</fullName>
        <ecNumber evidence="13">6.1.1.3</ecNumber>
    </recommendedName>
    <alternativeName>
        <fullName evidence="13">Threonyl-tRNA synthetase</fullName>
        <shortName evidence="13">ThrRS</shortName>
    </alternativeName>
</protein>
<dbReference type="InterPro" id="IPR036621">
    <property type="entry name" value="Anticodon-bd_dom_sf"/>
</dbReference>
<evidence type="ECO:0000256" key="13">
    <source>
        <dbReference type="HAMAP-Rule" id="MF_00184"/>
    </source>
</evidence>
<dbReference type="CDD" id="cd00771">
    <property type="entry name" value="ThrRS_core"/>
    <property type="match status" value="1"/>
</dbReference>
<keyword evidence="8 13" id="KW-0067">ATP-binding</keyword>
<gene>
    <name evidence="13" type="primary">thrS</name>
    <name evidence="15" type="ORF">A3D47_00570</name>
</gene>
<dbReference type="GO" id="GO:0004829">
    <property type="term" value="F:threonine-tRNA ligase activity"/>
    <property type="evidence" value="ECO:0007669"/>
    <property type="project" value="UniProtKB-UniRule"/>
</dbReference>
<comment type="catalytic activity">
    <reaction evidence="12 13">
        <text>tRNA(Thr) + L-threonine + ATP = L-threonyl-tRNA(Thr) + AMP + diphosphate + H(+)</text>
        <dbReference type="Rhea" id="RHEA:24624"/>
        <dbReference type="Rhea" id="RHEA-COMP:9670"/>
        <dbReference type="Rhea" id="RHEA-COMP:9704"/>
        <dbReference type="ChEBI" id="CHEBI:15378"/>
        <dbReference type="ChEBI" id="CHEBI:30616"/>
        <dbReference type="ChEBI" id="CHEBI:33019"/>
        <dbReference type="ChEBI" id="CHEBI:57926"/>
        <dbReference type="ChEBI" id="CHEBI:78442"/>
        <dbReference type="ChEBI" id="CHEBI:78534"/>
        <dbReference type="ChEBI" id="CHEBI:456215"/>
        <dbReference type="EC" id="6.1.1.3"/>
    </reaction>
</comment>
<dbReference type="Pfam" id="PF00587">
    <property type="entry name" value="tRNA-synt_2b"/>
    <property type="match status" value="1"/>
</dbReference>
<evidence type="ECO:0000313" key="15">
    <source>
        <dbReference type="EMBL" id="OGY57290.1"/>
    </source>
</evidence>
<dbReference type="PANTHER" id="PTHR11451">
    <property type="entry name" value="THREONINE-TRNA LIGASE"/>
    <property type="match status" value="1"/>
</dbReference>
<evidence type="ECO:0000256" key="9">
    <source>
        <dbReference type="ARBA" id="ARBA00022884"/>
    </source>
</evidence>
<name>A0A1G1Z078_9BACT</name>
<dbReference type="CDD" id="cd00860">
    <property type="entry name" value="ThrRS_anticodon"/>
    <property type="match status" value="1"/>
</dbReference>
<dbReference type="InterPro" id="IPR012947">
    <property type="entry name" value="tRNA_SAD"/>
</dbReference>
<keyword evidence="10 13" id="KW-0648">Protein biosynthesis</keyword>
<dbReference type="InterPro" id="IPR004154">
    <property type="entry name" value="Anticodon-bd"/>
</dbReference>
<dbReference type="FunFam" id="3.40.50.800:FF:000001">
    <property type="entry name" value="Threonine--tRNA ligase"/>
    <property type="match status" value="1"/>
</dbReference>
<dbReference type="GO" id="GO:0000049">
    <property type="term" value="F:tRNA binding"/>
    <property type="evidence" value="ECO:0007669"/>
    <property type="project" value="UniProtKB-KW"/>
</dbReference>
<dbReference type="Gene3D" id="3.30.980.10">
    <property type="entry name" value="Threonyl-trna Synthetase, Chain A, domain 2"/>
    <property type="match status" value="1"/>
</dbReference>
<dbReference type="Gene3D" id="3.30.930.10">
    <property type="entry name" value="Bira Bifunctional Protein, Domain 2"/>
    <property type="match status" value="1"/>
</dbReference>
<dbReference type="Gene3D" id="3.30.54.20">
    <property type="match status" value="1"/>
</dbReference>
<dbReference type="FunFam" id="3.30.980.10:FF:000005">
    <property type="entry name" value="Threonyl-tRNA synthetase, mitochondrial"/>
    <property type="match status" value="1"/>
</dbReference>
<comment type="subunit">
    <text evidence="13">Homodimer.</text>
</comment>
<dbReference type="EMBL" id="MHIU01000039">
    <property type="protein sequence ID" value="OGY57290.1"/>
    <property type="molecule type" value="Genomic_DNA"/>
</dbReference>
<dbReference type="EC" id="6.1.1.3" evidence="13"/>
<dbReference type="NCBIfam" id="TIGR00418">
    <property type="entry name" value="thrS"/>
    <property type="match status" value="1"/>
</dbReference>
<comment type="similarity">
    <text evidence="1 13">Belongs to the class-II aminoacyl-tRNA synthetase family.</text>
</comment>
<evidence type="ECO:0000256" key="11">
    <source>
        <dbReference type="ARBA" id="ARBA00023146"/>
    </source>
</evidence>
<organism evidence="15 16">
    <name type="scientific">Candidatus Colwellbacteria bacterium RIFCSPHIGHO2_02_FULL_43_15</name>
    <dbReference type="NCBI Taxonomy" id="1797686"/>
    <lineage>
        <taxon>Bacteria</taxon>
        <taxon>Candidatus Colwelliibacteriota</taxon>
    </lineage>
</organism>
<keyword evidence="6 13" id="KW-0547">Nucleotide-binding</keyword>
<keyword evidence="7 13" id="KW-0862">Zinc</keyword>
<dbReference type="InterPro" id="IPR047246">
    <property type="entry name" value="ThrRS_anticodon"/>
</dbReference>
<dbReference type="GO" id="GO:0005737">
    <property type="term" value="C:cytoplasm"/>
    <property type="evidence" value="ECO:0007669"/>
    <property type="project" value="UniProtKB-SubCell"/>
</dbReference>
<dbReference type="PRINTS" id="PR01047">
    <property type="entry name" value="TRNASYNTHTHR"/>
</dbReference>
<comment type="subcellular location">
    <subcellularLocation>
        <location evidence="13">Cytoplasm</location>
    </subcellularLocation>
</comment>
<dbReference type="InterPro" id="IPR002320">
    <property type="entry name" value="Thr-tRNA-ligase_IIa"/>
</dbReference>
<evidence type="ECO:0000256" key="5">
    <source>
        <dbReference type="ARBA" id="ARBA00022723"/>
    </source>
</evidence>
<dbReference type="PROSITE" id="PS50862">
    <property type="entry name" value="AA_TRNA_LIGASE_II"/>
    <property type="match status" value="1"/>
</dbReference>
<keyword evidence="3 13" id="KW-0820">tRNA-binding</keyword>
<evidence type="ECO:0000259" key="14">
    <source>
        <dbReference type="PROSITE" id="PS50862"/>
    </source>
</evidence>
<reference evidence="15 16" key="1">
    <citation type="journal article" date="2016" name="Nat. Commun.">
        <title>Thousands of microbial genomes shed light on interconnected biogeochemical processes in an aquifer system.</title>
        <authorList>
            <person name="Anantharaman K."/>
            <person name="Brown C.T."/>
            <person name="Hug L.A."/>
            <person name="Sharon I."/>
            <person name="Castelle C.J."/>
            <person name="Probst A.J."/>
            <person name="Thomas B.C."/>
            <person name="Singh A."/>
            <person name="Wilkins M.J."/>
            <person name="Karaoz U."/>
            <person name="Brodie E.L."/>
            <person name="Williams K.H."/>
            <person name="Hubbard S.S."/>
            <person name="Banfield J.F."/>
        </authorList>
    </citation>
    <scope>NUCLEOTIDE SEQUENCE [LARGE SCALE GENOMIC DNA]</scope>
</reference>
<accession>A0A1G1Z078</accession>
<keyword evidence="4 13" id="KW-0436">Ligase</keyword>
<comment type="caution">
    <text evidence="13">Lacks conserved residue(s) required for the propagation of feature annotation.</text>
</comment>
<evidence type="ECO:0000256" key="6">
    <source>
        <dbReference type="ARBA" id="ARBA00022741"/>
    </source>
</evidence>
<evidence type="ECO:0000256" key="4">
    <source>
        <dbReference type="ARBA" id="ARBA00022598"/>
    </source>
</evidence>
<feature type="binding site" evidence="13">
    <location>
        <position position="468"/>
    </location>
    <ligand>
        <name>Zn(2+)</name>
        <dbReference type="ChEBI" id="CHEBI:29105"/>
        <note>catalytic</note>
    </ligand>
</feature>
<dbReference type="AlphaFoldDB" id="A0A1G1Z078"/>
<evidence type="ECO:0000256" key="1">
    <source>
        <dbReference type="ARBA" id="ARBA00008226"/>
    </source>
</evidence>
<dbReference type="SMART" id="SM00863">
    <property type="entry name" value="tRNA_SAD"/>
    <property type="match status" value="1"/>
</dbReference>
<dbReference type="FunFam" id="3.30.930.10:FF:000002">
    <property type="entry name" value="Threonine--tRNA ligase"/>
    <property type="match status" value="1"/>
</dbReference>
<dbReference type="InterPro" id="IPR006195">
    <property type="entry name" value="aa-tRNA-synth_II"/>
</dbReference>
<dbReference type="HAMAP" id="MF_00184">
    <property type="entry name" value="Thr_tRNA_synth"/>
    <property type="match status" value="1"/>
</dbReference>
<dbReference type="InterPro" id="IPR033728">
    <property type="entry name" value="ThrRS_core"/>
</dbReference>
<feature type="binding site" evidence="13">
    <location>
        <position position="336"/>
    </location>
    <ligand>
        <name>Zn(2+)</name>
        <dbReference type="ChEBI" id="CHEBI:29105"/>
        <note>catalytic</note>
    </ligand>
</feature>
<evidence type="ECO:0000256" key="8">
    <source>
        <dbReference type="ARBA" id="ARBA00022840"/>
    </source>
</evidence>
<comment type="cofactor">
    <cofactor evidence="13">
        <name>Zn(2+)</name>
        <dbReference type="ChEBI" id="CHEBI:29105"/>
    </cofactor>
    <text evidence="13">Binds 1 zinc ion per subunit.</text>
</comment>
<keyword evidence="2 13" id="KW-0963">Cytoplasm</keyword>
<dbReference type="Pfam" id="PF07973">
    <property type="entry name" value="tRNA_SAD"/>
    <property type="match status" value="1"/>
</dbReference>
<evidence type="ECO:0000256" key="10">
    <source>
        <dbReference type="ARBA" id="ARBA00022917"/>
    </source>
</evidence>
<keyword evidence="11 13" id="KW-0030">Aminoacyl-tRNA synthetase</keyword>
<dbReference type="GO" id="GO:0005524">
    <property type="term" value="F:ATP binding"/>
    <property type="evidence" value="ECO:0007669"/>
    <property type="project" value="UniProtKB-UniRule"/>
</dbReference>
<dbReference type="GO" id="GO:0046872">
    <property type="term" value="F:metal ion binding"/>
    <property type="evidence" value="ECO:0007669"/>
    <property type="project" value="UniProtKB-KW"/>
</dbReference>
<dbReference type="InterPro" id="IPR018163">
    <property type="entry name" value="Thr/Ala-tRNA-synth_IIc_edit"/>
</dbReference>
<comment type="caution">
    <text evidence="15">The sequence shown here is derived from an EMBL/GenBank/DDBJ whole genome shotgun (WGS) entry which is preliminary data.</text>
</comment>
<dbReference type="GO" id="GO:0006435">
    <property type="term" value="P:threonyl-tRNA aminoacylation"/>
    <property type="evidence" value="ECO:0007669"/>
    <property type="project" value="UniProtKB-UniRule"/>
</dbReference>
<dbReference type="Proteomes" id="UP000178651">
    <property type="component" value="Unassembled WGS sequence"/>
</dbReference>
<evidence type="ECO:0000313" key="16">
    <source>
        <dbReference type="Proteomes" id="UP000178651"/>
    </source>
</evidence>
<dbReference type="SUPFAM" id="SSF55186">
    <property type="entry name" value="ThrRS/AlaRS common domain"/>
    <property type="match status" value="1"/>
</dbReference>
<feature type="domain" description="Aminoacyl-transfer RNA synthetases class-II family profile" evidence="14">
    <location>
        <begin position="234"/>
        <end position="491"/>
    </location>
</feature>
<dbReference type="Pfam" id="PF03129">
    <property type="entry name" value="HGTP_anticodon"/>
    <property type="match status" value="1"/>
</dbReference>
<evidence type="ECO:0000256" key="3">
    <source>
        <dbReference type="ARBA" id="ARBA00022555"/>
    </source>
</evidence>
<dbReference type="Gene3D" id="3.40.50.800">
    <property type="entry name" value="Anticodon-binding domain"/>
    <property type="match status" value="1"/>
</dbReference>
<proteinExistence type="inferred from homology"/>
<dbReference type="PANTHER" id="PTHR11451:SF56">
    <property type="entry name" value="THREONINE--TRNA LIGASE 1"/>
    <property type="match status" value="1"/>
</dbReference>
<dbReference type="InterPro" id="IPR045864">
    <property type="entry name" value="aa-tRNA-synth_II/BPL/LPL"/>
</dbReference>
<evidence type="ECO:0000256" key="2">
    <source>
        <dbReference type="ARBA" id="ARBA00022490"/>
    </source>
</evidence>